<sequence length="43" mass="4630">MFHLALAMGCGVNIYKIVSAAVDLKRYAAKIVIGLEISETDCT</sequence>
<gene>
    <name evidence="1" type="ORF">EYZ11_010595</name>
</gene>
<dbReference type="Proteomes" id="UP000308092">
    <property type="component" value="Unassembled WGS sequence"/>
</dbReference>
<comment type="caution">
    <text evidence="1">The sequence shown here is derived from an EMBL/GenBank/DDBJ whole genome shotgun (WGS) entry which is preliminary data.</text>
</comment>
<evidence type="ECO:0000313" key="1">
    <source>
        <dbReference type="EMBL" id="THC89943.1"/>
    </source>
</evidence>
<protein>
    <submittedName>
        <fullName evidence="1">Uncharacterized protein</fullName>
    </submittedName>
</protein>
<reference evidence="1 2" key="1">
    <citation type="submission" date="2019-03" db="EMBL/GenBank/DDBJ databases">
        <title>The genome sequence of a newly discovered highly antifungal drug resistant Aspergillus species, Aspergillus tanneri NIH 1004.</title>
        <authorList>
            <person name="Mounaud S."/>
            <person name="Singh I."/>
            <person name="Joardar V."/>
            <person name="Pakala S."/>
            <person name="Pakala S."/>
            <person name="Venepally P."/>
            <person name="Hoover J."/>
            <person name="Nierman W."/>
            <person name="Chung J."/>
            <person name="Losada L."/>
        </authorList>
    </citation>
    <scope>NUCLEOTIDE SEQUENCE [LARGE SCALE GENOMIC DNA]</scope>
    <source>
        <strain evidence="1 2">NIH1004</strain>
    </source>
</reference>
<dbReference type="AlphaFoldDB" id="A0A4S3J4X8"/>
<name>A0A4S3J4X8_9EURO</name>
<dbReference type="EMBL" id="SOSA01000581">
    <property type="protein sequence ID" value="THC89943.1"/>
    <property type="molecule type" value="Genomic_DNA"/>
</dbReference>
<evidence type="ECO:0000313" key="2">
    <source>
        <dbReference type="Proteomes" id="UP000308092"/>
    </source>
</evidence>
<dbReference type="VEuPathDB" id="FungiDB:EYZ11_010595"/>
<keyword evidence="2" id="KW-1185">Reference proteome</keyword>
<accession>A0A4S3J4X8</accession>
<organism evidence="1 2">
    <name type="scientific">Aspergillus tanneri</name>
    <dbReference type="NCBI Taxonomy" id="1220188"/>
    <lineage>
        <taxon>Eukaryota</taxon>
        <taxon>Fungi</taxon>
        <taxon>Dikarya</taxon>
        <taxon>Ascomycota</taxon>
        <taxon>Pezizomycotina</taxon>
        <taxon>Eurotiomycetes</taxon>
        <taxon>Eurotiomycetidae</taxon>
        <taxon>Eurotiales</taxon>
        <taxon>Aspergillaceae</taxon>
        <taxon>Aspergillus</taxon>
        <taxon>Aspergillus subgen. Circumdati</taxon>
    </lineage>
</organism>
<proteinExistence type="predicted"/>